<proteinExistence type="predicted"/>
<evidence type="ECO:0000313" key="1">
    <source>
        <dbReference type="EMBL" id="CCQ43750.1"/>
    </source>
</evidence>
<organism evidence="1">
    <name type="scientific">Homo sapiens</name>
    <name type="common">Human</name>
    <dbReference type="NCBI Taxonomy" id="9606"/>
    <lineage>
        <taxon>Eukaryota</taxon>
        <taxon>Metazoa</taxon>
        <taxon>Chordata</taxon>
        <taxon>Craniata</taxon>
        <taxon>Vertebrata</taxon>
        <taxon>Euteleostomi</taxon>
        <taxon>Mammalia</taxon>
        <taxon>Eutheria</taxon>
        <taxon>Euarchontoglires</taxon>
        <taxon>Primates</taxon>
        <taxon>Haplorrhini</taxon>
        <taxon>Catarrhini</taxon>
        <taxon>Hominidae</taxon>
        <taxon>Homo</taxon>
    </lineage>
</organism>
<reference evidence="1" key="1">
    <citation type="journal article" date="2013" name="PLoS ONE">
        <title>Direct detection of alternative open reading frames translation products in human significantly expands the proteome.</title>
        <authorList>
            <person name="Vanderperre B."/>
            <person name="Lucier J.-F."/>
            <person name="Motard J."/>
            <person name="Tremblay G."/>
            <person name="Vanderperre S."/>
            <person name="Wisztorski M."/>
            <person name="Salzet M."/>
            <person name="Boisvert F.-M."/>
            <person name="Roucou X."/>
        </authorList>
    </citation>
    <scope>NUCLEOTIDE SEQUENCE</scope>
</reference>
<accession>L8E8W5</accession>
<dbReference type="OrthoDB" id="9900243at2759"/>
<name>L8E8W5_HUMAN</name>
<dbReference type="EMBL" id="HF584253">
    <property type="protein sequence ID" value="CCQ43750.1"/>
    <property type="molecule type" value="Genomic_DNA"/>
</dbReference>
<dbReference type="AlphaFoldDB" id="L8E8W5"/>
<protein>
    <submittedName>
        <fullName evidence="1">Alternative protein ENAM</fullName>
    </submittedName>
</protein>
<sequence>MQMNTVHLNSFKEGPMYRTRYKTAYYFRPRGYPTKHSWGKRNH</sequence>
<gene>
    <name evidence="1" type="primary">ENAM</name>
</gene>